<dbReference type="AlphaFoldDB" id="A0A0H4TAC4"/>
<accession>A0A0H4TAC4</accession>
<evidence type="ECO:0000256" key="5">
    <source>
        <dbReference type="HAMAP-Rule" id="MF_01371"/>
    </source>
</evidence>
<protein>
    <recommendedName>
        <fullName evidence="5">Large ribosomal subunit protein uL30</fullName>
    </recommendedName>
</protein>
<keyword evidence="4 5" id="KW-0687">Ribonucleoprotein</keyword>
<evidence type="ECO:0000256" key="1">
    <source>
        <dbReference type="ARBA" id="ARBA00007594"/>
    </source>
</evidence>
<evidence type="ECO:0000256" key="4">
    <source>
        <dbReference type="ARBA" id="ARBA00023274"/>
    </source>
</evidence>
<dbReference type="HAMAP" id="MF_01371_B">
    <property type="entry name" value="Ribosomal_uL30_B"/>
    <property type="match status" value="1"/>
</dbReference>
<dbReference type="PANTHER" id="PTHR15892">
    <property type="entry name" value="MITOCHONDRIAL RIBOSOMAL PROTEIN L30"/>
    <property type="match status" value="1"/>
</dbReference>
<organism evidence="9">
    <name type="scientific">uncultured Acidobacteria bacterium Rifle_16ft_4_minimus_38548</name>
    <dbReference type="NCBI Taxonomy" id="1665088"/>
    <lineage>
        <taxon>Bacteria</taxon>
        <taxon>Pseudomonadati</taxon>
        <taxon>Acidobacteriota</taxon>
        <taxon>environmental samples</taxon>
    </lineage>
</organism>
<sequence>MAESSKKSSGRKPKATTKKASGKKTASQATRAPAKPAKSAKPAKPAKPANLVAPGESVAPTAKALAGAASHSPKPSGAIRIQLVRSLIGSTLHQRAVVAGLGLRRLNQTVERQDTREIRGMVAKVPHLVHILS</sequence>
<feature type="domain" description="Large ribosomal subunit protein uL30-like ferredoxin-like fold" evidence="8">
    <location>
        <begin position="79"/>
        <end position="129"/>
    </location>
</feature>
<evidence type="ECO:0000313" key="9">
    <source>
        <dbReference type="EMBL" id="AKQ03780.1"/>
    </source>
</evidence>
<dbReference type="GO" id="GO:0003735">
    <property type="term" value="F:structural constituent of ribosome"/>
    <property type="evidence" value="ECO:0007669"/>
    <property type="project" value="InterPro"/>
</dbReference>
<dbReference type="Pfam" id="PF00327">
    <property type="entry name" value="Ribosomal_L30"/>
    <property type="match status" value="1"/>
</dbReference>
<evidence type="ECO:0000256" key="7">
    <source>
        <dbReference type="SAM" id="MobiDB-lite"/>
    </source>
</evidence>
<dbReference type="Gene3D" id="3.30.1390.20">
    <property type="entry name" value="Ribosomal protein L30, ferredoxin-like fold domain"/>
    <property type="match status" value="1"/>
</dbReference>
<reference evidence="9" key="1">
    <citation type="journal article" date="2015" name="ISME J.">
        <title>Aquifer environment selects for microbial species cohorts in sediment and groundwater.</title>
        <authorList>
            <person name="Hug L.A."/>
            <person name="Thomas B.C."/>
            <person name="Brown C.T."/>
            <person name="Frischkorn K.R."/>
            <person name="Williams K.H."/>
            <person name="Tringe S.G."/>
            <person name="Banfield J.F."/>
        </authorList>
    </citation>
    <scope>NUCLEOTIDE SEQUENCE</scope>
</reference>
<comment type="subunit">
    <text evidence="2 5">Part of the 50S ribosomal subunit.</text>
</comment>
<evidence type="ECO:0000256" key="6">
    <source>
        <dbReference type="RuleBase" id="RU003734"/>
    </source>
</evidence>
<name>A0A0H4TAC4_9BACT</name>
<dbReference type="InterPro" id="IPR005996">
    <property type="entry name" value="Ribosomal_uL30_bac-type"/>
</dbReference>
<dbReference type="InterPro" id="IPR018038">
    <property type="entry name" value="Ribosomal_uL30_CS"/>
</dbReference>
<dbReference type="PANTHER" id="PTHR15892:SF2">
    <property type="entry name" value="LARGE RIBOSOMAL SUBUNIT PROTEIN UL30M"/>
    <property type="match status" value="1"/>
</dbReference>
<evidence type="ECO:0000256" key="2">
    <source>
        <dbReference type="ARBA" id="ARBA00011838"/>
    </source>
</evidence>
<evidence type="ECO:0000259" key="8">
    <source>
        <dbReference type="Pfam" id="PF00327"/>
    </source>
</evidence>
<dbReference type="SUPFAM" id="SSF55129">
    <property type="entry name" value="Ribosomal protein L30p/L7e"/>
    <property type="match status" value="1"/>
</dbReference>
<evidence type="ECO:0000256" key="3">
    <source>
        <dbReference type="ARBA" id="ARBA00022980"/>
    </source>
</evidence>
<dbReference type="EMBL" id="KT007021">
    <property type="protein sequence ID" value="AKQ03780.1"/>
    <property type="molecule type" value="Genomic_DNA"/>
</dbReference>
<dbReference type="PROSITE" id="PS00634">
    <property type="entry name" value="RIBOSOMAL_L30"/>
    <property type="match status" value="1"/>
</dbReference>
<feature type="compositionally biased region" description="Low complexity" evidence="7">
    <location>
        <begin position="23"/>
        <end position="49"/>
    </location>
</feature>
<dbReference type="NCBIfam" id="TIGR01308">
    <property type="entry name" value="rpmD_bact"/>
    <property type="match status" value="1"/>
</dbReference>
<dbReference type="GO" id="GO:0006412">
    <property type="term" value="P:translation"/>
    <property type="evidence" value="ECO:0007669"/>
    <property type="project" value="UniProtKB-UniRule"/>
</dbReference>
<comment type="similarity">
    <text evidence="1 5 6">Belongs to the universal ribosomal protein uL30 family.</text>
</comment>
<dbReference type="CDD" id="cd01658">
    <property type="entry name" value="Ribosomal_L30"/>
    <property type="match status" value="1"/>
</dbReference>
<proteinExistence type="inferred from homology"/>
<dbReference type="GO" id="GO:0022625">
    <property type="term" value="C:cytosolic large ribosomal subunit"/>
    <property type="evidence" value="ECO:0007669"/>
    <property type="project" value="TreeGrafter"/>
</dbReference>
<feature type="compositionally biased region" description="Basic residues" evidence="7">
    <location>
        <begin position="8"/>
        <end position="22"/>
    </location>
</feature>
<gene>
    <name evidence="5" type="primary">rpmD</name>
</gene>
<keyword evidence="3 5" id="KW-0689">Ribosomal protein</keyword>
<dbReference type="InterPro" id="IPR016082">
    <property type="entry name" value="Ribosomal_uL30_ferredoxin-like"/>
</dbReference>
<feature type="region of interest" description="Disordered" evidence="7">
    <location>
        <begin position="1"/>
        <end position="55"/>
    </location>
</feature>
<dbReference type="InterPro" id="IPR036919">
    <property type="entry name" value="Ribo_uL30_ferredoxin-like_sf"/>
</dbReference>